<evidence type="ECO:0000256" key="3">
    <source>
        <dbReference type="ARBA" id="ARBA00022448"/>
    </source>
</evidence>
<dbReference type="PANTHER" id="PTHR33446">
    <property type="entry name" value="PROTEIN TONB-RELATED"/>
    <property type="match status" value="1"/>
</dbReference>
<keyword evidence="7" id="KW-0653">Protein transport</keyword>
<feature type="domain" description="TonB C-terminal" evidence="11">
    <location>
        <begin position="129"/>
        <end position="220"/>
    </location>
</feature>
<organism evidence="12 13">
    <name type="scientific">Deefgea salmonis</name>
    <dbReference type="NCBI Taxonomy" id="2875502"/>
    <lineage>
        <taxon>Bacteria</taxon>
        <taxon>Pseudomonadati</taxon>
        <taxon>Pseudomonadota</taxon>
        <taxon>Betaproteobacteria</taxon>
        <taxon>Neisseriales</taxon>
        <taxon>Chitinibacteraceae</taxon>
        <taxon>Deefgea</taxon>
    </lineage>
</organism>
<evidence type="ECO:0000256" key="1">
    <source>
        <dbReference type="ARBA" id="ARBA00004383"/>
    </source>
</evidence>
<keyword evidence="6" id="KW-0812">Transmembrane</keyword>
<keyword evidence="3" id="KW-0813">Transport</keyword>
<dbReference type="Gene3D" id="3.30.1150.10">
    <property type="match status" value="1"/>
</dbReference>
<feature type="region of interest" description="Disordered" evidence="10">
    <location>
        <begin position="49"/>
        <end position="82"/>
    </location>
</feature>
<name>A0ABS8BLX3_9NEIS</name>
<sequence>MIWRIAFFSSLLLHALVVFAWQGRFEPEVSASDHPLVVVLQAPAPAALHPTRTKHRALNHSNSADLPLPTKSEKPREPRLLPPREDFAAPLAVPPNSAVSKMALQSPHSAEVDSALSSPTVSAASTDSAVQYRAAYLNNPEPDMPRLSRIKMESGKVQLQVRVSAAGEPIDVKVLTSSHYPRLDDAAVNTVKTQWRFIPAQKNGVAIEANVVFSIEFNLK</sequence>
<gene>
    <name evidence="12" type="ORF">LG219_10545</name>
</gene>
<dbReference type="InterPro" id="IPR037682">
    <property type="entry name" value="TonB_C"/>
</dbReference>
<dbReference type="Pfam" id="PF03544">
    <property type="entry name" value="TonB_C"/>
    <property type="match status" value="1"/>
</dbReference>
<dbReference type="Proteomes" id="UP001198034">
    <property type="component" value="Unassembled WGS sequence"/>
</dbReference>
<evidence type="ECO:0000256" key="5">
    <source>
        <dbReference type="ARBA" id="ARBA00022519"/>
    </source>
</evidence>
<feature type="compositionally biased region" description="Basic and acidic residues" evidence="10">
    <location>
        <begin position="71"/>
        <end position="82"/>
    </location>
</feature>
<evidence type="ECO:0000256" key="2">
    <source>
        <dbReference type="ARBA" id="ARBA00006555"/>
    </source>
</evidence>
<comment type="similarity">
    <text evidence="2">Belongs to the TonB family.</text>
</comment>
<keyword evidence="4" id="KW-1003">Cell membrane</keyword>
<dbReference type="RefSeq" id="WP_226764452.1">
    <property type="nucleotide sequence ID" value="NZ_JAJAWG010000006.1"/>
</dbReference>
<evidence type="ECO:0000313" key="12">
    <source>
        <dbReference type="EMBL" id="MCB5196704.1"/>
    </source>
</evidence>
<accession>A0ABS8BLX3</accession>
<dbReference type="EMBL" id="JAJAWG010000006">
    <property type="protein sequence ID" value="MCB5196704.1"/>
    <property type="molecule type" value="Genomic_DNA"/>
</dbReference>
<keyword evidence="8" id="KW-1133">Transmembrane helix</keyword>
<dbReference type="PANTHER" id="PTHR33446:SF2">
    <property type="entry name" value="PROTEIN TONB"/>
    <property type="match status" value="1"/>
</dbReference>
<evidence type="ECO:0000256" key="4">
    <source>
        <dbReference type="ARBA" id="ARBA00022475"/>
    </source>
</evidence>
<comment type="subcellular location">
    <subcellularLocation>
        <location evidence="1">Cell inner membrane</location>
        <topology evidence="1">Single-pass membrane protein</topology>
        <orientation evidence="1">Periplasmic side</orientation>
    </subcellularLocation>
</comment>
<evidence type="ECO:0000313" key="13">
    <source>
        <dbReference type="Proteomes" id="UP001198034"/>
    </source>
</evidence>
<keyword evidence="5" id="KW-0997">Cell inner membrane</keyword>
<keyword evidence="9" id="KW-0472">Membrane</keyword>
<evidence type="ECO:0000256" key="7">
    <source>
        <dbReference type="ARBA" id="ARBA00022927"/>
    </source>
</evidence>
<evidence type="ECO:0000256" key="9">
    <source>
        <dbReference type="ARBA" id="ARBA00023136"/>
    </source>
</evidence>
<proteinExistence type="inferred from homology"/>
<comment type="caution">
    <text evidence="12">The sequence shown here is derived from an EMBL/GenBank/DDBJ whole genome shotgun (WGS) entry which is preliminary data.</text>
</comment>
<protein>
    <submittedName>
        <fullName evidence="12">TonB family protein</fullName>
    </submittedName>
</protein>
<dbReference type="InterPro" id="IPR051045">
    <property type="entry name" value="TonB-dependent_transducer"/>
</dbReference>
<dbReference type="SUPFAM" id="SSF74653">
    <property type="entry name" value="TolA/TonB C-terminal domain"/>
    <property type="match status" value="1"/>
</dbReference>
<dbReference type="InterPro" id="IPR006260">
    <property type="entry name" value="TonB/TolA_C"/>
</dbReference>
<evidence type="ECO:0000259" key="11">
    <source>
        <dbReference type="PROSITE" id="PS52015"/>
    </source>
</evidence>
<dbReference type="PROSITE" id="PS52015">
    <property type="entry name" value="TONB_CTD"/>
    <property type="match status" value="1"/>
</dbReference>
<evidence type="ECO:0000256" key="10">
    <source>
        <dbReference type="SAM" id="MobiDB-lite"/>
    </source>
</evidence>
<keyword evidence="13" id="KW-1185">Reference proteome</keyword>
<evidence type="ECO:0000256" key="8">
    <source>
        <dbReference type="ARBA" id="ARBA00022989"/>
    </source>
</evidence>
<reference evidence="12 13" key="1">
    <citation type="submission" date="2021-10" db="EMBL/GenBank/DDBJ databases">
        <authorList>
            <person name="Chen M."/>
        </authorList>
    </citation>
    <scope>NUCLEOTIDE SEQUENCE [LARGE SCALE GENOMIC DNA]</scope>
    <source>
        <strain evidence="12 13">H3-26</strain>
    </source>
</reference>
<evidence type="ECO:0000256" key="6">
    <source>
        <dbReference type="ARBA" id="ARBA00022692"/>
    </source>
</evidence>
<dbReference type="NCBIfam" id="TIGR01352">
    <property type="entry name" value="tonB_Cterm"/>
    <property type="match status" value="1"/>
</dbReference>